<keyword evidence="4" id="KW-1185">Reference proteome</keyword>
<organism evidence="3 4">
    <name type="scientific">Apatococcus fuscideae</name>
    <dbReference type="NCBI Taxonomy" id="2026836"/>
    <lineage>
        <taxon>Eukaryota</taxon>
        <taxon>Viridiplantae</taxon>
        <taxon>Chlorophyta</taxon>
        <taxon>core chlorophytes</taxon>
        <taxon>Trebouxiophyceae</taxon>
        <taxon>Chlorellales</taxon>
        <taxon>Chlorellaceae</taxon>
        <taxon>Apatococcus</taxon>
    </lineage>
</organism>
<evidence type="ECO:0000256" key="2">
    <source>
        <dbReference type="SAM" id="MobiDB-lite"/>
    </source>
</evidence>
<gene>
    <name evidence="3" type="ORF">WJX84_000769</name>
</gene>
<comment type="similarity">
    <text evidence="1">Belongs to the CDK5RAP3 family.</text>
</comment>
<dbReference type="Pfam" id="PF05600">
    <property type="entry name" value="CDK5RAP3"/>
    <property type="match status" value="1"/>
</dbReference>
<evidence type="ECO:0000256" key="1">
    <source>
        <dbReference type="ARBA" id="ARBA00007478"/>
    </source>
</evidence>
<name>A0AAW1TBR9_9CHLO</name>
<comment type="caution">
    <text evidence="3">The sequence shown here is derived from an EMBL/GenBank/DDBJ whole genome shotgun (WGS) entry which is preliminary data.</text>
</comment>
<dbReference type="PANTHER" id="PTHR14894:SF0">
    <property type="entry name" value="CDK5 REGULATORY SUBUNIT-ASSOCIATED PROTEIN 3"/>
    <property type="match status" value="1"/>
</dbReference>
<reference evidence="3 4" key="1">
    <citation type="journal article" date="2024" name="Nat. Commun.">
        <title>Phylogenomics reveals the evolutionary origins of lichenization in chlorophyte algae.</title>
        <authorList>
            <person name="Puginier C."/>
            <person name="Libourel C."/>
            <person name="Otte J."/>
            <person name="Skaloud P."/>
            <person name="Haon M."/>
            <person name="Grisel S."/>
            <person name="Petersen M."/>
            <person name="Berrin J.G."/>
            <person name="Delaux P.M."/>
            <person name="Dal Grande F."/>
            <person name="Keller J."/>
        </authorList>
    </citation>
    <scope>NUCLEOTIDE SEQUENCE [LARGE SCALE GENOMIC DNA]</scope>
    <source>
        <strain evidence="3 4">SAG 2523</strain>
    </source>
</reference>
<evidence type="ECO:0000313" key="3">
    <source>
        <dbReference type="EMBL" id="KAK9867010.1"/>
    </source>
</evidence>
<dbReference type="AlphaFoldDB" id="A0AAW1TBR9"/>
<proteinExistence type="inferred from homology"/>
<protein>
    <submittedName>
        <fullName evidence="3">Uncharacterized protein</fullName>
    </submittedName>
</protein>
<accession>A0AAW1TBR9</accession>
<dbReference type="GO" id="GO:0007346">
    <property type="term" value="P:regulation of mitotic cell cycle"/>
    <property type="evidence" value="ECO:0007669"/>
    <property type="project" value="TreeGrafter"/>
</dbReference>
<dbReference type="EMBL" id="JALJOV010000117">
    <property type="protein sequence ID" value="KAK9867010.1"/>
    <property type="molecule type" value="Genomic_DNA"/>
</dbReference>
<dbReference type="GO" id="GO:0012505">
    <property type="term" value="C:endomembrane system"/>
    <property type="evidence" value="ECO:0007669"/>
    <property type="project" value="TreeGrafter"/>
</dbReference>
<evidence type="ECO:0000313" key="4">
    <source>
        <dbReference type="Proteomes" id="UP001485043"/>
    </source>
</evidence>
<dbReference type="PANTHER" id="PTHR14894">
    <property type="entry name" value="CDK5 REGULATORY SUBUNIT-ASSOCIATED PROTEIN 3"/>
    <property type="match status" value="1"/>
</dbReference>
<dbReference type="Proteomes" id="UP001485043">
    <property type="component" value="Unassembled WGS sequence"/>
</dbReference>
<sequence>MPSVDGLPVDINYAKIADWLVDRRKLAGDWRKRLQAVQSSALAACREGLSGKLQAQLLAGSSDSAAGVSYLAALHLRDQLAVSADKTLLGYYKGEAGIVDKIVKVFEKGSLQLGAIGQTLVRNVKYEVPYYQQQAGKQQQQLMDLEKRQTDLLRQAATAAASFRQEIEQMGIRGQDIPIELRQLPQQLPTLLQPLVDLLQSQPMAISIGTSIMAGVEVLEDDRCTSRFVGEAGLGKAWAWKAGEGPGARLAEDASLRVRSWMTSKSCKPSSARRSAEPPPAPAPLASRCSWPARQRVSRGKPSFAGSQGRLQIGTQLYKNTGGRSTQARLNASMRYRELKDLAEQQISSILDGHTVHIIGEINTLI</sequence>
<dbReference type="InterPro" id="IPR008491">
    <property type="entry name" value="CDK5RAP3"/>
</dbReference>
<feature type="region of interest" description="Disordered" evidence="2">
    <location>
        <begin position="267"/>
        <end position="287"/>
    </location>
</feature>